<feature type="domain" description="DYW" evidence="3">
    <location>
        <begin position="463"/>
        <end position="555"/>
    </location>
</feature>
<keyword evidence="5" id="KW-1185">Reference proteome</keyword>
<accession>A0A835RGJ1</accession>
<dbReference type="PANTHER" id="PTHR47926">
    <property type="entry name" value="PENTATRICOPEPTIDE REPEAT-CONTAINING PROTEIN"/>
    <property type="match status" value="1"/>
</dbReference>
<feature type="repeat" description="PPR" evidence="2">
    <location>
        <begin position="384"/>
        <end position="418"/>
    </location>
</feature>
<dbReference type="InterPro" id="IPR002885">
    <property type="entry name" value="PPR_rpt"/>
</dbReference>
<feature type="repeat" description="PPR" evidence="2">
    <location>
        <begin position="247"/>
        <end position="281"/>
    </location>
</feature>
<gene>
    <name evidence="4" type="ORF">HPP92_007497</name>
</gene>
<dbReference type="OrthoDB" id="67700at2759"/>
<reference evidence="4 5" key="1">
    <citation type="journal article" date="2020" name="Nat. Food">
        <title>A phased Vanilla planifolia genome enables genetic improvement of flavour and production.</title>
        <authorList>
            <person name="Hasing T."/>
            <person name="Tang H."/>
            <person name="Brym M."/>
            <person name="Khazi F."/>
            <person name="Huang T."/>
            <person name="Chambers A.H."/>
        </authorList>
    </citation>
    <scope>NUCLEOTIDE SEQUENCE [LARGE SCALE GENOMIC DNA]</scope>
    <source>
        <tissue evidence="4">Leaf</tissue>
    </source>
</reference>
<dbReference type="FunFam" id="1.25.40.10:FF:000351">
    <property type="entry name" value="Pentatricopeptide repeat-containing protein"/>
    <property type="match status" value="1"/>
</dbReference>
<dbReference type="PROSITE" id="PS51375">
    <property type="entry name" value="PPR"/>
    <property type="match status" value="4"/>
</dbReference>
<dbReference type="InterPro" id="IPR046960">
    <property type="entry name" value="PPR_At4g14850-like_plant"/>
</dbReference>
<dbReference type="PANTHER" id="PTHR47926:SF377">
    <property type="entry name" value="OS04G0469400 PROTEIN"/>
    <property type="match status" value="1"/>
</dbReference>
<name>A0A835RGJ1_VANPL</name>
<dbReference type="FunFam" id="1.25.40.10:FF:000144">
    <property type="entry name" value="Pentatricopeptide repeat-containing protein, mitochondrial"/>
    <property type="match status" value="1"/>
</dbReference>
<dbReference type="Gene3D" id="1.25.40.10">
    <property type="entry name" value="Tetratricopeptide repeat domain"/>
    <property type="match status" value="3"/>
</dbReference>
<dbReference type="FunFam" id="1.25.40.10:FF:000366">
    <property type="entry name" value="Pentatricopeptide (PPR) repeat-containing protein"/>
    <property type="match status" value="1"/>
</dbReference>
<dbReference type="GO" id="GO:0009451">
    <property type="term" value="P:RNA modification"/>
    <property type="evidence" value="ECO:0007669"/>
    <property type="project" value="InterPro"/>
</dbReference>
<dbReference type="Proteomes" id="UP000636800">
    <property type="component" value="Chromosome 3"/>
</dbReference>
<dbReference type="Pfam" id="PF14432">
    <property type="entry name" value="DYW_deaminase"/>
    <property type="match status" value="1"/>
</dbReference>
<dbReference type="InterPro" id="IPR046848">
    <property type="entry name" value="E_motif"/>
</dbReference>
<dbReference type="Pfam" id="PF20431">
    <property type="entry name" value="E_motif"/>
    <property type="match status" value="1"/>
</dbReference>
<evidence type="ECO:0000256" key="2">
    <source>
        <dbReference type="PROSITE-ProRule" id="PRU00708"/>
    </source>
</evidence>
<proteinExistence type="predicted"/>
<dbReference type="NCBIfam" id="TIGR00756">
    <property type="entry name" value="PPR"/>
    <property type="match status" value="3"/>
</dbReference>
<sequence>MEIHGYALKQGHDSDIQIANTLMAMYTKCSLVKNCELLFQRILNKDVISWTTMIACYAQNGYYTEAIEFFRRVQVEGTDADPLMIGSILQACSGLVSPSFLKQIHGYTIRHDLLDLVLKNTVIDVYGECGMVGHAVKVFEGIKDKDVVSWTSMITCYVRNRLFNDALSLFGNMITANVHPDVVALLGMLSAAAGLASLTKGKEVHAFLIRRSMCVDGNVSSLLVDMYARCGKIDESFKVFKKIGCKDLVLWTSIVDACGMHGMGREAVDLFERMEEAGIVPDHVAFLALLYACSHSRLVVEGKHFFEKMIKNYNLKPWPEHYTCIVDLLGRAGKVGEAYKFIKKMPIKPTAAIWCAFLGACRVYSSYKLGKLAAQKLLDLEPENPGNYVLIANSLAAMGKWEEVKKLRSEMREKGIKKEPGCSWIEVGTNFHVFTARDKLHEASSTIYAKLAEITQVLEKEGGYVPDTSFVLHDVKEEEKLRMLHAHSERLAIAFGLIRVPRGSIIRITKNLRVCGDCHEFTKMVSKLFGRDITVRDANRFHHFRNGSCSCGDFW</sequence>
<dbReference type="Pfam" id="PF01535">
    <property type="entry name" value="PPR"/>
    <property type="match status" value="3"/>
</dbReference>
<dbReference type="InterPro" id="IPR011990">
    <property type="entry name" value="TPR-like_helical_dom_sf"/>
</dbReference>
<protein>
    <recommendedName>
        <fullName evidence="3">DYW domain-containing protein</fullName>
    </recommendedName>
</protein>
<dbReference type="GO" id="GO:0003723">
    <property type="term" value="F:RNA binding"/>
    <property type="evidence" value="ECO:0007669"/>
    <property type="project" value="InterPro"/>
</dbReference>
<dbReference type="GO" id="GO:0008270">
    <property type="term" value="F:zinc ion binding"/>
    <property type="evidence" value="ECO:0007669"/>
    <property type="project" value="InterPro"/>
</dbReference>
<comment type="caution">
    <text evidence="4">The sequence shown here is derived from an EMBL/GenBank/DDBJ whole genome shotgun (WGS) entry which is preliminary data.</text>
</comment>
<dbReference type="SUPFAM" id="SSF48452">
    <property type="entry name" value="TPR-like"/>
    <property type="match status" value="1"/>
</dbReference>
<dbReference type="InterPro" id="IPR032867">
    <property type="entry name" value="DYW_dom"/>
</dbReference>
<feature type="repeat" description="PPR" evidence="2">
    <location>
        <begin position="146"/>
        <end position="180"/>
    </location>
</feature>
<evidence type="ECO:0000259" key="3">
    <source>
        <dbReference type="Pfam" id="PF14432"/>
    </source>
</evidence>
<evidence type="ECO:0000256" key="1">
    <source>
        <dbReference type="ARBA" id="ARBA00022737"/>
    </source>
</evidence>
<dbReference type="AlphaFoldDB" id="A0A835RGJ1"/>
<keyword evidence="1" id="KW-0677">Repeat</keyword>
<dbReference type="EMBL" id="JADCNL010000003">
    <property type="protein sequence ID" value="KAG0488686.1"/>
    <property type="molecule type" value="Genomic_DNA"/>
</dbReference>
<organism evidence="4 5">
    <name type="scientific">Vanilla planifolia</name>
    <name type="common">Vanilla</name>
    <dbReference type="NCBI Taxonomy" id="51239"/>
    <lineage>
        <taxon>Eukaryota</taxon>
        <taxon>Viridiplantae</taxon>
        <taxon>Streptophyta</taxon>
        <taxon>Embryophyta</taxon>
        <taxon>Tracheophyta</taxon>
        <taxon>Spermatophyta</taxon>
        <taxon>Magnoliopsida</taxon>
        <taxon>Liliopsida</taxon>
        <taxon>Asparagales</taxon>
        <taxon>Orchidaceae</taxon>
        <taxon>Vanilloideae</taxon>
        <taxon>Vanilleae</taxon>
        <taxon>Vanilla</taxon>
    </lineage>
</organism>
<evidence type="ECO:0000313" key="5">
    <source>
        <dbReference type="Proteomes" id="UP000636800"/>
    </source>
</evidence>
<dbReference type="Pfam" id="PF13041">
    <property type="entry name" value="PPR_2"/>
    <property type="match status" value="2"/>
</dbReference>
<evidence type="ECO:0000313" key="4">
    <source>
        <dbReference type="EMBL" id="KAG0488686.1"/>
    </source>
</evidence>
<feature type="repeat" description="PPR" evidence="2">
    <location>
        <begin position="46"/>
        <end position="80"/>
    </location>
</feature>